<reference evidence="2" key="1">
    <citation type="submission" date="2025-05" db="UniProtKB">
        <authorList>
            <consortium name="RefSeq"/>
        </authorList>
    </citation>
    <scope>NUCLEOTIDE SEQUENCE [LARGE SCALE GENOMIC DNA]</scope>
</reference>
<name>A0A6J1YZX8_ACIJB</name>
<dbReference type="KEGG" id="aju:113597710"/>
<protein>
    <submittedName>
        <fullName evidence="3">Uncharacterized protein LOC113597710</fullName>
    </submittedName>
</protein>
<evidence type="ECO:0000313" key="3">
    <source>
        <dbReference type="RefSeq" id="XP_026910328.1"/>
    </source>
</evidence>
<gene>
    <name evidence="3" type="primary">LOC113597710</name>
</gene>
<evidence type="ECO:0000256" key="1">
    <source>
        <dbReference type="SAM" id="MobiDB-lite"/>
    </source>
</evidence>
<feature type="compositionally biased region" description="Low complexity" evidence="1">
    <location>
        <begin position="49"/>
        <end position="67"/>
    </location>
</feature>
<dbReference type="AlphaFoldDB" id="A0A6J1YZX8"/>
<reference evidence="3" key="2">
    <citation type="submission" date="2025-08" db="UniProtKB">
        <authorList>
            <consortium name="RefSeq"/>
        </authorList>
    </citation>
    <scope>IDENTIFICATION</scope>
    <source>
        <tissue evidence="3">Blood</tissue>
    </source>
</reference>
<keyword evidence="2" id="KW-1185">Reference proteome</keyword>
<evidence type="ECO:0000313" key="2">
    <source>
        <dbReference type="Proteomes" id="UP001652583"/>
    </source>
</evidence>
<accession>A0A6J1YZX8</accession>
<organism evidence="2 3">
    <name type="scientific">Acinonyx jubatus</name>
    <name type="common">Cheetah</name>
    <dbReference type="NCBI Taxonomy" id="32536"/>
    <lineage>
        <taxon>Eukaryota</taxon>
        <taxon>Metazoa</taxon>
        <taxon>Chordata</taxon>
        <taxon>Craniata</taxon>
        <taxon>Vertebrata</taxon>
        <taxon>Euteleostomi</taxon>
        <taxon>Mammalia</taxon>
        <taxon>Eutheria</taxon>
        <taxon>Laurasiatheria</taxon>
        <taxon>Carnivora</taxon>
        <taxon>Feliformia</taxon>
        <taxon>Felidae</taxon>
        <taxon>Felinae</taxon>
        <taxon>Acinonyx</taxon>
    </lineage>
</organism>
<dbReference type="Proteomes" id="UP001652583">
    <property type="component" value="Chromosome X"/>
</dbReference>
<feature type="region of interest" description="Disordered" evidence="1">
    <location>
        <begin position="18"/>
        <end position="158"/>
    </location>
</feature>
<dbReference type="RefSeq" id="XP_026910328.1">
    <property type="nucleotide sequence ID" value="XM_027054527.1"/>
</dbReference>
<proteinExistence type="predicted"/>
<dbReference type="GeneID" id="113597710"/>
<sequence>MVALVDVISIAVATSPPVRISHHWPGGPGDSPCTADPPPPTAGSRELTAPSSARASSACPSLSQPSLEAPPPQPPLATVSGQAPQAPRAPPPLLSTQPPAPTSQDAARGREVWSRGTLRPPGASGTWRLPDSGRAGSGMAGASSHTFPWPSRGRAAELGWPPLVPSLRNKGMETSLLGPMAVILWNDD</sequence>
<feature type="compositionally biased region" description="Pro residues" evidence="1">
    <location>
        <begin position="87"/>
        <end position="101"/>
    </location>
</feature>